<dbReference type="PANTHER" id="PTHR14699">
    <property type="entry name" value="STI2 PROTEIN-RELATED"/>
    <property type="match status" value="1"/>
</dbReference>
<dbReference type="SUPFAM" id="SSF48452">
    <property type="entry name" value="TPR-like"/>
    <property type="match status" value="4"/>
</dbReference>
<dbReference type="Pfam" id="PF25062">
    <property type="entry name" value="ARM_TT21_N"/>
    <property type="match status" value="1"/>
</dbReference>
<evidence type="ECO:0000256" key="9">
    <source>
        <dbReference type="ARBA" id="ARBA00022989"/>
    </source>
</evidence>
<dbReference type="Gene3D" id="1.25.40.10">
    <property type="entry name" value="Tetratricopeptide repeat domain"/>
    <property type="match status" value="5"/>
</dbReference>
<comment type="similarity">
    <text evidence="3">Belongs to the TTC21 family.</text>
</comment>
<feature type="domain" description="Tetratricopeptide repeat protein 21A/21B C-terminal ARM" evidence="17">
    <location>
        <begin position="1239"/>
        <end position="1452"/>
    </location>
</feature>
<feature type="transmembrane region" description="Helical" evidence="14">
    <location>
        <begin position="115"/>
        <end position="140"/>
    </location>
</feature>
<dbReference type="GO" id="GO:0061512">
    <property type="term" value="P:protein localization to cilium"/>
    <property type="evidence" value="ECO:0007669"/>
    <property type="project" value="TreeGrafter"/>
</dbReference>
<feature type="repeat" description="TPR" evidence="13">
    <location>
        <begin position="1091"/>
        <end position="1124"/>
    </location>
</feature>
<comment type="subcellular location">
    <subcellularLocation>
        <location evidence="1 14">Endoplasmic reticulum membrane</location>
        <topology evidence="1 14">Multi-pass membrane protein</topology>
    </subcellularLocation>
</comment>
<dbReference type="Proteomes" id="UP001175271">
    <property type="component" value="Unassembled WGS sequence"/>
</dbReference>
<feature type="repeat" description="TPR" evidence="13">
    <location>
        <begin position="862"/>
        <end position="895"/>
    </location>
</feature>
<evidence type="ECO:0000256" key="13">
    <source>
        <dbReference type="PROSITE-ProRule" id="PRU00339"/>
    </source>
</evidence>
<evidence type="ECO:0000259" key="15">
    <source>
        <dbReference type="Pfam" id="PF25060"/>
    </source>
</evidence>
<reference evidence="20" key="1">
    <citation type="submission" date="2023-06" db="EMBL/GenBank/DDBJ databases">
        <title>Genomic analysis of the entomopathogenic nematode Steinernema hermaphroditum.</title>
        <authorList>
            <person name="Schwarz E.M."/>
            <person name="Heppert J.K."/>
            <person name="Baniya A."/>
            <person name="Schwartz H.T."/>
            <person name="Tan C.-H."/>
            <person name="Antoshechkin I."/>
            <person name="Sternberg P.W."/>
            <person name="Goodrich-Blair H."/>
            <person name="Dillman A.R."/>
        </authorList>
    </citation>
    <scope>NUCLEOTIDE SEQUENCE</scope>
    <source>
        <strain evidence="20">PS9179</strain>
        <tissue evidence="20">Whole animal</tissue>
    </source>
</reference>
<dbReference type="GO" id="GO:0032366">
    <property type="term" value="P:intracellular sterol transport"/>
    <property type="evidence" value="ECO:0007669"/>
    <property type="project" value="UniProtKB-UniRule"/>
</dbReference>
<organism evidence="20 21">
    <name type="scientific">Steinernema hermaphroditum</name>
    <dbReference type="NCBI Taxonomy" id="289476"/>
    <lineage>
        <taxon>Eukaryota</taxon>
        <taxon>Metazoa</taxon>
        <taxon>Ecdysozoa</taxon>
        <taxon>Nematoda</taxon>
        <taxon>Chromadorea</taxon>
        <taxon>Rhabditida</taxon>
        <taxon>Tylenchina</taxon>
        <taxon>Panagrolaimomorpha</taxon>
        <taxon>Strongyloidoidea</taxon>
        <taxon>Steinernematidae</taxon>
        <taxon>Steinernema</taxon>
    </lineage>
</organism>
<evidence type="ECO:0000256" key="6">
    <source>
        <dbReference type="ARBA" id="ARBA00022737"/>
    </source>
</evidence>
<dbReference type="GO" id="GO:0035721">
    <property type="term" value="P:intraciliary retrograde transport"/>
    <property type="evidence" value="ECO:0007669"/>
    <property type="project" value="TreeGrafter"/>
</dbReference>
<feature type="domain" description="Tetratricopeptide repeat protein 21A/21B N-terminal ARM repeat" evidence="16">
    <location>
        <begin position="158"/>
        <end position="372"/>
    </location>
</feature>
<dbReference type="EMBL" id="JAUCMV010000005">
    <property type="protein sequence ID" value="KAK0395373.1"/>
    <property type="molecule type" value="Genomic_DNA"/>
</dbReference>
<evidence type="ECO:0000256" key="14">
    <source>
        <dbReference type="RuleBase" id="RU368065"/>
    </source>
</evidence>
<dbReference type="Pfam" id="PF25060">
    <property type="entry name" value="ARM_TT21_2nd"/>
    <property type="match status" value="1"/>
</dbReference>
<gene>
    <name evidence="20" type="ORF">QR680_001248</name>
</gene>
<keyword evidence="21" id="KW-1185">Reference proteome</keyword>
<accession>A0AA39LFI5</accession>
<evidence type="ECO:0000256" key="1">
    <source>
        <dbReference type="ARBA" id="ARBA00004477"/>
    </source>
</evidence>
<keyword evidence="11 14" id="KW-0443">Lipid metabolism</keyword>
<sequence length="1457" mass="167231">MEEPASKNGYLCINCNAPSSSLYQEYSKDVIRITECVKCGEVVDKYVEYDDVLLIMDLILQYIGAYRHLLNNTSFKGNPRLAVVFLFCGAYNKWIDRRIYHGEALSRIYDLEWNFYQCLILTMLEFIAFDVVILAFAYFVDNDRGKESHEDPRAVSEVCYFIREKLYGTASALCEQTLQEAPSEKRFVILNSYCLVKLGKVSQAIRLLNTIKRDKDVGLAAMCALKMALQAEATIDAVSLRDVEMEMNSIWNSANATNCYLAGLVLMFEGLIDRATPLVDRAIREVPNNGVLATIRGWLDVRAGKDIKEAMRLFDVGIRQDLPDALLGKAKLYESRHNVANMEFMVKALLEKYPNFIPGHIEAVKCALTTRNIEALNERLQNGNLVTSDCLILHLIELIRTVTLHGDLSNITSILSDINETVTSTENDNPNYQLYLAQLLSRTGFEHPPILQFCRKLLDRALTLDRRSAFLVEKSRLLLQEGDFKQARMLAMTALEIDMDPDPSVLLGVVRCYIAEGNISEAVAQMQFVRSVNAEIQKSMYFHFYQALIDRAQQKPADVVLTGIRSATDILLSNIQSIPFGLDFLYALNPAFLNDMALVLFDYAPLVPSKMPTTSIRDLNRLLTTVNDSCPGLTRITYLLAKTKFLLEEFEESQKLLLRCIERNPTVAESYLLLAQIALKRDQLEKANKYLDDGLSNNFQVREHPLFHVTKARLMKQSNQLEPALAQLNMARQLEAMKEVDDKKKREKFEVTESDKIAVYLEAIDCLQRLRKYTEADELMKEAMKRWQGTPEEHQLVMLNVEIRLQKGAVDEALKSLQNVQPNDPNYQEARIRMAKVYLEDKKDKRQFAICYKQILDHNPSPEAFSMLGDAYMSIQEPLKAVEVYEAAIKKNPKDHVLALKIGDAYVKCHLYAKAVTFYEAALKTSQLSIIRHKFAEQMFKMGSYDKCEKVLRDGLAKDPNPIDIPVMQDHVAYLMLLAKVDYERGTWEGAIENLVKAKDMQMRLISKLPGKDSNIEQRALASKICCDLAEYCMTRRESAKAAAYYQEALTINKDDIKVMIQLATLRMSMNELDMCEHHCVSILKLEENNDEATLMMADVLYQKNDSEQAALKFSKLLDRNPNQYHALARCIELSWRRGEYDLAEKYLSNALENNPRATVDAGFNYCKGLHEWYTGEPNAALQAFNRARRDLEWGERAIYNMIEICLNPDNEIIGGEVFEHNDENNAVEQSEKEMGAKTAERFLKELRYKPGLDHKYRCMESFILLATGNRNNATKALSNFLEIIETECSDDDKPLNVAAILGSSRAYMFLKQMPKAKLQLKRVLNYPWTLEDADYLEQCWLLLTDLYINQGKHDQAISVIRTILQHNASSIKAYEFMGYLMEKDQKWNDAIKNYEDAWTRCKHRNPTIGYKLSYVYLKQRRFFDCIHVCHKVLEQYPNNLRIRRDILEKARTSLRC</sequence>
<protein>
    <recommendedName>
        <fullName evidence="14">Protein ARV</fullName>
    </recommendedName>
</protein>
<evidence type="ECO:0000256" key="8">
    <source>
        <dbReference type="ARBA" id="ARBA00022824"/>
    </source>
</evidence>
<keyword evidence="8 14" id="KW-0256">Endoplasmic reticulum</keyword>
<dbReference type="InterPro" id="IPR040364">
    <property type="entry name" value="TTC21A/TTC21B"/>
</dbReference>
<comment type="caution">
    <text evidence="14">Lacks conserved residue(s) required for the propagation of feature annotation.</text>
</comment>
<dbReference type="Pfam" id="PF25063">
    <property type="entry name" value="ARM_TT21_C"/>
    <property type="match status" value="1"/>
</dbReference>
<dbReference type="GO" id="GO:0030991">
    <property type="term" value="C:intraciliary transport particle A"/>
    <property type="evidence" value="ECO:0007669"/>
    <property type="project" value="TreeGrafter"/>
</dbReference>
<evidence type="ECO:0000256" key="11">
    <source>
        <dbReference type="ARBA" id="ARBA00023098"/>
    </source>
</evidence>
<evidence type="ECO:0000256" key="3">
    <source>
        <dbReference type="ARBA" id="ARBA00010935"/>
    </source>
</evidence>
<dbReference type="FunFam" id="1.25.40.10:FF:000219">
    <property type="entry name" value="Tetratricopeptide repeat domain 21B"/>
    <property type="match status" value="1"/>
</dbReference>
<dbReference type="PANTHER" id="PTHR14699:SF0">
    <property type="entry name" value="TETRATRICOPEPTIDE REPEAT PROTEIN 21 HOMOLOG"/>
    <property type="match status" value="1"/>
</dbReference>
<dbReference type="GO" id="GO:0016125">
    <property type="term" value="P:sterol metabolic process"/>
    <property type="evidence" value="ECO:0007669"/>
    <property type="project" value="UniProtKB-UniRule"/>
</dbReference>
<keyword evidence="5 14" id="KW-0812">Transmembrane</keyword>
<evidence type="ECO:0000259" key="16">
    <source>
        <dbReference type="Pfam" id="PF25062"/>
    </source>
</evidence>
<evidence type="ECO:0000256" key="12">
    <source>
        <dbReference type="ARBA" id="ARBA00023136"/>
    </source>
</evidence>
<feature type="domain" description="Tetratricopeptide repeat protein 21A/21B second ARM" evidence="15">
    <location>
        <begin position="415"/>
        <end position="681"/>
    </location>
</feature>
<name>A0AA39LFI5_9BILA</name>
<dbReference type="SMART" id="SM00028">
    <property type="entry name" value="TPR"/>
    <property type="match status" value="13"/>
</dbReference>
<evidence type="ECO:0000256" key="7">
    <source>
        <dbReference type="ARBA" id="ARBA00022803"/>
    </source>
</evidence>
<comment type="similarity">
    <text evidence="2 14">Belongs to the ARV1 family.</text>
</comment>
<dbReference type="InterPro" id="IPR056836">
    <property type="entry name" value="ARM_TT21_4th"/>
</dbReference>
<keyword evidence="4 14" id="KW-0813">Transport</keyword>
<dbReference type="PROSITE" id="PS50005">
    <property type="entry name" value="TPR"/>
    <property type="match status" value="2"/>
</dbReference>
<evidence type="ECO:0000256" key="2">
    <source>
        <dbReference type="ARBA" id="ARBA00009187"/>
    </source>
</evidence>
<dbReference type="Pfam" id="PF25064">
    <property type="entry name" value="ARM_TT21_5th"/>
    <property type="match status" value="1"/>
</dbReference>
<dbReference type="Pfam" id="PF04161">
    <property type="entry name" value="Arv1"/>
    <property type="match status" value="1"/>
</dbReference>
<evidence type="ECO:0000259" key="19">
    <source>
        <dbReference type="Pfam" id="PF25068"/>
    </source>
</evidence>
<evidence type="ECO:0000256" key="5">
    <source>
        <dbReference type="ARBA" id="ARBA00022692"/>
    </source>
</evidence>
<keyword evidence="6" id="KW-0677">Repeat</keyword>
<dbReference type="InterPro" id="IPR056834">
    <property type="entry name" value="ARM_TT21_C"/>
</dbReference>
<dbReference type="InterPro" id="IPR007290">
    <property type="entry name" value="Arv1"/>
</dbReference>
<dbReference type="Pfam" id="PF25068">
    <property type="entry name" value="ARM_TT21_4th"/>
    <property type="match status" value="1"/>
</dbReference>
<comment type="caution">
    <text evidence="20">The sequence shown here is derived from an EMBL/GenBank/DDBJ whole genome shotgun (WGS) entry which is preliminary data.</text>
</comment>
<dbReference type="InterPro" id="IPR056832">
    <property type="entry name" value="ARM_TT21_2nd"/>
</dbReference>
<keyword evidence="7 13" id="KW-0802">TPR repeat</keyword>
<evidence type="ECO:0000313" key="21">
    <source>
        <dbReference type="Proteomes" id="UP001175271"/>
    </source>
</evidence>
<dbReference type="InterPro" id="IPR056833">
    <property type="entry name" value="ARM_TT21_N"/>
</dbReference>
<keyword evidence="10 14" id="KW-0445">Lipid transport</keyword>
<dbReference type="InterPro" id="IPR056835">
    <property type="entry name" value="ARM_TT21_5th"/>
</dbReference>
<proteinExistence type="inferred from homology"/>
<evidence type="ECO:0000259" key="18">
    <source>
        <dbReference type="Pfam" id="PF25064"/>
    </source>
</evidence>
<feature type="domain" description="Tetratricopeptide repeat protein 21A/21B fourth ARM" evidence="19">
    <location>
        <begin position="898"/>
        <end position="1050"/>
    </location>
</feature>
<dbReference type="GO" id="GO:0005929">
    <property type="term" value="C:cilium"/>
    <property type="evidence" value="ECO:0007669"/>
    <property type="project" value="GOC"/>
</dbReference>
<evidence type="ECO:0000256" key="10">
    <source>
        <dbReference type="ARBA" id="ARBA00023055"/>
    </source>
</evidence>
<evidence type="ECO:0000313" key="20">
    <source>
        <dbReference type="EMBL" id="KAK0395373.1"/>
    </source>
</evidence>
<dbReference type="InterPro" id="IPR019734">
    <property type="entry name" value="TPR_rpt"/>
</dbReference>
<dbReference type="FunFam" id="1.25.40.10:FF:000197">
    <property type="entry name" value="Tetratricopeptide repeat domain 21B"/>
    <property type="match status" value="1"/>
</dbReference>
<evidence type="ECO:0000256" key="4">
    <source>
        <dbReference type="ARBA" id="ARBA00022448"/>
    </source>
</evidence>
<dbReference type="Pfam" id="PF13181">
    <property type="entry name" value="TPR_8"/>
    <property type="match status" value="1"/>
</dbReference>
<dbReference type="Pfam" id="PF25058">
    <property type="entry name" value="ARM_TT21"/>
    <property type="match status" value="1"/>
</dbReference>
<comment type="function">
    <text evidence="14">Mediator of sterol homeostasis involved in sterol uptake, trafficking and distribution into membranes.</text>
</comment>
<feature type="domain" description="Tetratricopeptide repeat protein 21A/21B fifth ARM repeats" evidence="18">
    <location>
        <begin position="1091"/>
        <end position="1207"/>
    </location>
</feature>
<keyword evidence="9 14" id="KW-1133">Transmembrane helix</keyword>
<dbReference type="GO" id="GO:0097036">
    <property type="term" value="P:regulation of plasma membrane sterol distribution"/>
    <property type="evidence" value="ECO:0007669"/>
    <property type="project" value="UniProtKB-UniRule"/>
</dbReference>
<evidence type="ECO:0000259" key="17">
    <source>
        <dbReference type="Pfam" id="PF25063"/>
    </source>
</evidence>
<keyword evidence="12 14" id="KW-0472">Membrane</keyword>
<dbReference type="GO" id="GO:0005789">
    <property type="term" value="C:endoplasmic reticulum membrane"/>
    <property type="evidence" value="ECO:0007669"/>
    <property type="project" value="UniProtKB-SubCell"/>
</dbReference>
<dbReference type="InterPro" id="IPR011990">
    <property type="entry name" value="TPR-like_helical_dom_sf"/>
</dbReference>